<organism evidence="1 2">
    <name type="scientific">Coniosporium uncinatum</name>
    <dbReference type="NCBI Taxonomy" id="93489"/>
    <lineage>
        <taxon>Eukaryota</taxon>
        <taxon>Fungi</taxon>
        <taxon>Dikarya</taxon>
        <taxon>Ascomycota</taxon>
        <taxon>Pezizomycotina</taxon>
        <taxon>Dothideomycetes</taxon>
        <taxon>Dothideomycetes incertae sedis</taxon>
        <taxon>Coniosporium</taxon>
    </lineage>
</organism>
<name>A0ACC3D2Y3_9PEZI</name>
<comment type="caution">
    <text evidence="1">The sequence shown here is derived from an EMBL/GenBank/DDBJ whole genome shotgun (WGS) entry which is preliminary data.</text>
</comment>
<dbReference type="Proteomes" id="UP001186974">
    <property type="component" value="Unassembled WGS sequence"/>
</dbReference>
<evidence type="ECO:0000313" key="2">
    <source>
        <dbReference type="Proteomes" id="UP001186974"/>
    </source>
</evidence>
<evidence type="ECO:0000313" key="1">
    <source>
        <dbReference type="EMBL" id="KAK3060917.1"/>
    </source>
</evidence>
<sequence>MAVPDQPIGWFNPEKPHKPHNNKRRPPTARQKRAQVSLDDGWTVVTSSSTTATRIPTEGTSAHAHPKLPQEEGLTVQKLQQEYERYTEIFRASECARTVEEVLKRPRREEDVGWGIDTAVCVGLGQLSVEAAVRRRAMWQLVLFLHVVEGLQGLGGGGGERVKISAQEPNFTALDEELLKGLGVEVVAHPRGAEMVTERTFLYAPFLPWYVLLRDVLPGKDPRLYVGIDVHEVQERVELQKGRYRLEEVGDEELEECLQVARKFLEGRQRVRVGEFEGERNALEGLWVYWREVEEG</sequence>
<reference evidence="1" key="1">
    <citation type="submission" date="2024-09" db="EMBL/GenBank/DDBJ databases">
        <title>Black Yeasts Isolated from many extreme environments.</title>
        <authorList>
            <person name="Coleine C."/>
            <person name="Stajich J.E."/>
            <person name="Selbmann L."/>
        </authorList>
    </citation>
    <scope>NUCLEOTIDE SEQUENCE</scope>
    <source>
        <strain evidence="1">CCFEE 5737</strain>
    </source>
</reference>
<gene>
    <name evidence="1" type="ORF">LTS18_007427</name>
</gene>
<accession>A0ACC3D2Y3</accession>
<protein>
    <submittedName>
        <fullName evidence="1">Uncharacterized protein</fullName>
    </submittedName>
</protein>
<proteinExistence type="predicted"/>
<keyword evidence="2" id="KW-1185">Reference proteome</keyword>
<dbReference type="EMBL" id="JAWDJW010008199">
    <property type="protein sequence ID" value="KAK3060917.1"/>
    <property type="molecule type" value="Genomic_DNA"/>
</dbReference>